<dbReference type="AlphaFoldDB" id="A0A1V4KWH7"/>
<reference evidence="1 2" key="1">
    <citation type="submission" date="2016-02" db="EMBL/GenBank/DDBJ databases">
        <title>Band-tailed pigeon sequencing and assembly.</title>
        <authorList>
            <person name="Soares A.E."/>
            <person name="Novak B.J."/>
            <person name="Rice E.S."/>
            <person name="O'Connell B."/>
            <person name="Chang D."/>
            <person name="Weber S."/>
            <person name="Shapiro B."/>
        </authorList>
    </citation>
    <scope>NUCLEOTIDE SEQUENCE [LARGE SCALE GENOMIC DNA]</scope>
    <source>
        <strain evidence="1">BTP2013</strain>
        <tissue evidence="1">Blood</tissue>
    </source>
</reference>
<organism evidence="1 2">
    <name type="scientific">Patagioenas fasciata monilis</name>
    <dbReference type="NCBI Taxonomy" id="372326"/>
    <lineage>
        <taxon>Eukaryota</taxon>
        <taxon>Metazoa</taxon>
        <taxon>Chordata</taxon>
        <taxon>Craniata</taxon>
        <taxon>Vertebrata</taxon>
        <taxon>Euteleostomi</taxon>
        <taxon>Archelosauria</taxon>
        <taxon>Archosauria</taxon>
        <taxon>Dinosauria</taxon>
        <taxon>Saurischia</taxon>
        <taxon>Theropoda</taxon>
        <taxon>Coelurosauria</taxon>
        <taxon>Aves</taxon>
        <taxon>Neognathae</taxon>
        <taxon>Neoaves</taxon>
        <taxon>Columbimorphae</taxon>
        <taxon>Columbiformes</taxon>
        <taxon>Columbidae</taxon>
        <taxon>Patagioenas</taxon>
    </lineage>
</organism>
<accession>A0A1V4KWH7</accession>
<protein>
    <submittedName>
        <fullName evidence="1">Uncharacterized protein</fullName>
    </submittedName>
</protein>
<dbReference type="Proteomes" id="UP000190648">
    <property type="component" value="Unassembled WGS sequence"/>
</dbReference>
<comment type="caution">
    <text evidence="1">The sequence shown here is derived from an EMBL/GenBank/DDBJ whole genome shotgun (WGS) entry which is preliminary data.</text>
</comment>
<name>A0A1V4KWH7_PATFA</name>
<gene>
    <name evidence="1" type="ORF">AV530_016365</name>
</gene>
<sequence>MTMQRCRRVWKEQKSPTTKGFSAKVRMSRSTNACSTWFRSSRFCLLIFFMAKRCRVATWRTRYTVLGTGDIIETPWDTMGHPRAIPALVRGHVADEVHGAGDSMGTS</sequence>
<evidence type="ECO:0000313" key="1">
    <source>
        <dbReference type="EMBL" id="OPJ88824.1"/>
    </source>
</evidence>
<evidence type="ECO:0000313" key="2">
    <source>
        <dbReference type="Proteomes" id="UP000190648"/>
    </source>
</evidence>
<keyword evidence="2" id="KW-1185">Reference proteome</keyword>
<dbReference type="EMBL" id="LSYS01001501">
    <property type="protein sequence ID" value="OPJ88824.1"/>
    <property type="molecule type" value="Genomic_DNA"/>
</dbReference>
<proteinExistence type="predicted"/>